<gene>
    <name evidence="2" type="ORF">UFOVP228_42</name>
    <name evidence="1" type="ORF">UFOVP47_60</name>
</gene>
<proteinExistence type="predicted"/>
<sequence>MKKFERDNCLKSIECHEWHYQYFMEAGAPQCAAVYERAILRLQHFMWQPRIAVYAPKQVYQPTKRGPYTPRKQA</sequence>
<organism evidence="1">
    <name type="scientific">uncultured Caudovirales phage</name>
    <dbReference type="NCBI Taxonomy" id="2100421"/>
    <lineage>
        <taxon>Viruses</taxon>
        <taxon>Duplodnaviria</taxon>
        <taxon>Heunggongvirae</taxon>
        <taxon>Uroviricota</taxon>
        <taxon>Caudoviricetes</taxon>
        <taxon>Peduoviridae</taxon>
        <taxon>Maltschvirus</taxon>
        <taxon>Maltschvirus maltsch</taxon>
    </lineage>
</organism>
<dbReference type="EMBL" id="LR798273">
    <property type="protein sequence ID" value="CAB5219226.1"/>
    <property type="molecule type" value="Genomic_DNA"/>
</dbReference>
<accession>A0A6J5T8I3</accession>
<evidence type="ECO:0000313" key="2">
    <source>
        <dbReference type="EMBL" id="CAB5219226.1"/>
    </source>
</evidence>
<evidence type="ECO:0000313" key="1">
    <source>
        <dbReference type="EMBL" id="CAB4241074.1"/>
    </source>
</evidence>
<dbReference type="EMBL" id="LR797820">
    <property type="protein sequence ID" value="CAB4241074.1"/>
    <property type="molecule type" value="Genomic_DNA"/>
</dbReference>
<name>A0A6J5T8I3_9CAUD</name>
<protein>
    <submittedName>
        <fullName evidence="1">Uncharacterized protein</fullName>
    </submittedName>
</protein>
<reference evidence="1" key="1">
    <citation type="submission" date="2020-05" db="EMBL/GenBank/DDBJ databases">
        <authorList>
            <person name="Chiriac C."/>
            <person name="Salcher M."/>
            <person name="Ghai R."/>
            <person name="Kavagutti S V."/>
        </authorList>
    </citation>
    <scope>NUCLEOTIDE SEQUENCE</scope>
</reference>